<reference evidence="8 9" key="1">
    <citation type="submission" date="2019-07" db="EMBL/GenBank/DDBJ databases">
        <title>Whole genome shotgun sequence of Reyranella soli NBRC 108950.</title>
        <authorList>
            <person name="Hosoyama A."/>
            <person name="Uohara A."/>
            <person name="Ohji S."/>
            <person name="Ichikawa N."/>
        </authorList>
    </citation>
    <scope>NUCLEOTIDE SEQUENCE [LARGE SCALE GENOMIC DNA]</scope>
    <source>
        <strain evidence="8 9">NBRC 108950</strain>
    </source>
</reference>
<accession>A0A512NP12</accession>
<dbReference type="PANTHER" id="PTHR32308">
    <property type="entry name" value="LYASE BETA SUBUNIT, PUTATIVE (AFU_ORTHOLOGUE AFUA_4G13030)-RELATED"/>
    <property type="match status" value="1"/>
</dbReference>
<dbReference type="RefSeq" id="WP_147156009.1">
    <property type="nucleotide sequence ID" value="NZ_BKAJ01000175.1"/>
</dbReference>
<proteinExistence type="inferred from homology"/>
<comment type="cofactor">
    <cofactor evidence="1">
        <name>Mg(2+)</name>
        <dbReference type="ChEBI" id="CHEBI:18420"/>
    </cofactor>
</comment>
<gene>
    <name evidence="8" type="primary">citE</name>
    <name evidence="8" type="ORF">RSO01_78380</name>
</gene>
<comment type="similarity">
    <text evidence="2">Belongs to the HpcH/HpaI aldolase family.</text>
</comment>
<feature type="binding site" evidence="5">
    <location>
        <position position="128"/>
    </location>
    <ligand>
        <name>substrate</name>
    </ligand>
</feature>
<dbReference type="PIRSF" id="PIRSF015582">
    <property type="entry name" value="Cit_lyase_B"/>
    <property type="match status" value="1"/>
</dbReference>
<sequence>MSQTVRPRRSVLYMPGANTRALEKARTLPADALIFDLEDAVAPEAKEAARTNVVLAAESRAYGKREIVIRCNGLGTPWGEADIAAIAQSGADAILVPKVESATQVTHVVSLLDTAGAPSTMAVWAMMETPKGILRAEEIAGAHPRLGLFVMGTNDLVKDMRARHTPMRLPMITALGIGMLAARAHGLAILDGVYNDIQDSEGFRAVCQQGLEMGFDGKTLIHPSQVEPCNEIFAPSAAELEMAGKIVAAFKAAQAEGKGVVTVDGRMIENLHVEQAERALALASAIKELQAAA</sequence>
<keyword evidence="9" id="KW-1185">Reference proteome</keyword>
<dbReference type="GO" id="GO:0016829">
    <property type="term" value="F:lyase activity"/>
    <property type="evidence" value="ECO:0007669"/>
    <property type="project" value="UniProtKB-KW"/>
</dbReference>
<dbReference type="GO" id="GO:0006107">
    <property type="term" value="P:oxaloacetate metabolic process"/>
    <property type="evidence" value="ECO:0007669"/>
    <property type="project" value="TreeGrafter"/>
</dbReference>
<evidence type="ECO:0000259" key="7">
    <source>
        <dbReference type="Pfam" id="PF03328"/>
    </source>
</evidence>
<feature type="domain" description="HpcH/HpaI aldolase/citrate lyase" evidence="7">
    <location>
        <begin position="9"/>
        <end position="223"/>
    </location>
</feature>
<evidence type="ECO:0000256" key="2">
    <source>
        <dbReference type="ARBA" id="ARBA00005568"/>
    </source>
</evidence>
<feature type="binding site" evidence="6">
    <location>
        <position position="128"/>
    </location>
    <ligand>
        <name>Mg(2+)</name>
        <dbReference type="ChEBI" id="CHEBI:18420"/>
    </ligand>
</feature>
<keyword evidence="8" id="KW-0456">Lyase</keyword>
<evidence type="ECO:0000256" key="3">
    <source>
        <dbReference type="ARBA" id="ARBA00022723"/>
    </source>
</evidence>
<dbReference type="SUPFAM" id="SSF51621">
    <property type="entry name" value="Phosphoenolpyruvate/pyruvate domain"/>
    <property type="match status" value="1"/>
</dbReference>
<dbReference type="EMBL" id="BKAJ01000175">
    <property type="protein sequence ID" value="GEP60672.1"/>
    <property type="molecule type" value="Genomic_DNA"/>
</dbReference>
<dbReference type="InterPro" id="IPR011206">
    <property type="entry name" value="Citrate_lyase_beta/mcl1/mcl2"/>
</dbReference>
<evidence type="ECO:0000256" key="4">
    <source>
        <dbReference type="ARBA" id="ARBA00022842"/>
    </source>
</evidence>
<dbReference type="Proteomes" id="UP000321058">
    <property type="component" value="Unassembled WGS sequence"/>
</dbReference>
<dbReference type="Pfam" id="PF03328">
    <property type="entry name" value="HpcH_HpaI"/>
    <property type="match status" value="1"/>
</dbReference>
<name>A0A512NP12_9HYPH</name>
<keyword evidence="3 6" id="KW-0479">Metal-binding</keyword>
<protein>
    <submittedName>
        <fullName evidence="8">Citrate lyase subunit beta</fullName>
    </submittedName>
</protein>
<dbReference type="GO" id="GO:0000287">
    <property type="term" value="F:magnesium ion binding"/>
    <property type="evidence" value="ECO:0007669"/>
    <property type="project" value="TreeGrafter"/>
</dbReference>
<evidence type="ECO:0000256" key="6">
    <source>
        <dbReference type="PIRSR" id="PIRSR015582-2"/>
    </source>
</evidence>
<keyword evidence="4 6" id="KW-0460">Magnesium</keyword>
<evidence type="ECO:0000313" key="9">
    <source>
        <dbReference type="Proteomes" id="UP000321058"/>
    </source>
</evidence>
<feature type="binding site" evidence="5">
    <location>
        <position position="70"/>
    </location>
    <ligand>
        <name>substrate</name>
    </ligand>
</feature>
<evidence type="ECO:0000313" key="8">
    <source>
        <dbReference type="EMBL" id="GEP60672.1"/>
    </source>
</evidence>
<evidence type="ECO:0000256" key="1">
    <source>
        <dbReference type="ARBA" id="ARBA00001946"/>
    </source>
</evidence>
<dbReference type="InterPro" id="IPR040442">
    <property type="entry name" value="Pyrv_kinase-like_dom_sf"/>
</dbReference>
<evidence type="ECO:0000256" key="5">
    <source>
        <dbReference type="PIRSR" id="PIRSR015582-1"/>
    </source>
</evidence>
<comment type="caution">
    <text evidence="8">The sequence shown here is derived from an EMBL/GenBank/DDBJ whole genome shotgun (WGS) entry which is preliminary data.</text>
</comment>
<dbReference type="Gene3D" id="3.20.20.60">
    <property type="entry name" value="Phosphoenolpyruvate-binding domains"/>
    <property type="match status" value="1"/>
</dbReference>
<dbReference type="InterPro" id="IPR015813">
    <property type="entry name" value="Pyrv/PenolPyrv_kinase-like_dom"/>
</dbReference>
<dbReference type="InterPro" id="IPR005000">
    <property type="entry name" value="Aldolase/citrate-lyase_domain"/>
</dbReference>
<dbReference type="AlphaFoldDB" id="A0A512NP12"/>
<organism evidence="8 9">
    <name type="scientific">Reyranella soli</name>
    <dbReference type="NCBI Taxonomy" id="1230389"/>
    <lineage>
        <taxon>Bacteria</taxon>
        <taxon>Pseudomonadati</taxon>
        <taxon>Pseudomonadota</taxon>
        <taxon>Alphaproteobacteria</taxon>
        <taxon>Hyphomicrobiales</taxon>
        <taxon>Reyranellaceae</taxon>
        <taxon>Reyranella</taxon>
    </lineage>
</organism>
<dbReference type="PANTHER" id="PTHR32308:SF10">
    <property type="entry name" value="CITRATE LYASE SUBUNIT BETA"/>
    <property type="match status" value="1"/>
</dbReference>
<dbReference type="OrthoDB" id="9800547at2"/>
<feature type="binding site" evidence="6">
    <location>
        <position position="155"/>
    </location>
    <ligand>
        <name>Mg(2+)</name>
        <dbReference type="ChEBI" id="CHEBI:18420"/>
    </ligand>
</feature>